<gene>
    <name evidence="1" type="ORF">DFH08DRAFT_691283</name>
</gene>
<organism evidence="1 2">
    <name type="scientific">Mycena albidolilacea</name>
    <dbReference type="NCBI Taxonomy" id="1033008"/>
    <lineage>
        <taxon>Eukaryota</taxon>
        <taxon>Fungi</taxon>
        <taxon>Dikarya</taxon>
        <taxon>Basidiomycota</taxon>
        <taxon>Agaricomycotina</taxon>
        <taxon>Agaricomycetes</taxon>
        <taxon>Agaricomycetidae</taxon>
        <taxon>Agaricales</taxon>
        <taxon>Marasmiineae</taxon>
        <taxon>Mycenaceae</taxon>
        <taxon>Mycena</taxon>
    </lineage>
</organism>
<proteinExistence type="predicted"/>
<keyword evidence="2" id="KW-1185">Reference proteome</keyword>
<dbReference type="EMBL" id="JARIHO010000010">
    <property type="protein sequence ID" value="KAJ7354303.1"/>
    <property type="molecule type" value="Genomic_DNA"/>
</dbReference>
<comment type="caution">
    <text evidence="1">The sequence shown here is derived from an EMBL/GenBank/DDBJ whole genome shotgun (WGS) entry which is preliminary data.</text>
</comment>
<name>A0AAD7ABL4_9AGAR</name>
<evidence type="ECO:0000313" key="2">
    <source>
        <dbReference type="Proteomes" id="UP001218218"/>
    </source>
</evidence>
<dbReference type="AlphaFoldDB" id="A0AAD7ABL4"/>
<accession>A0AAD7ABL4</accession>
<sequence length="292" mass="33008">MRSNHTPHPIRAIACGKPVFVLRIPWADDVSGNRSKQYNAHMNMYLANLNLPHKLLSQEYFVRFCAISTISQHASSLEQFDTLADDWRDDSWSLTYDCKLQQEILFWIGIHLLPADNPQQAETTPTAGSSTTFWCREDDSGGSASHRKTDEGYHALYSTGKPKETVTKVKKQIRAACLGVSAAVEQLQTDSGVKDKISVHWIGLLIEKAREIQKHIIILLCLFKPANLISTVLGDRPELQPGDHYNILLRLRSLDPHRDSPCEILHTVLLGEDKYVWHETIQVMLSRLGKSS</sequence>
<protein>
    <submittedName>
        <fullName evidence="1">Uncharacterized protein</fullName>
    </submittedName>
</protein>
<dbReference type="Proteomes" id="UP001218218">
    <property type="component" value="Unassembled WGS sequence"/>
</dbReference>
<reference evidence="1" key="1">
    <citation type="submission" date="2023-03" db="EMBL/GenBank/DDBJ databases">
        <title>Massive genome expansion in bonnet fungi (Mycena s.s.) driven by repeated elements and novel gene families across ecological guilds.</title>
        <authorList>
            <consortium name="Lawrence Berkeley National Laboratory"/>
            <person name="Harder C.B."/>
            <person name="Miyauchi S."/>
            <person name="Viragh M."/>
            <person name="Kuo A."/>
            <person name="Thoen E."/>
            <person name="Andreopoulos B."/>
            <person name="Lu D."/>
            <person name="Skrede I."/>
            <person name="Drula E."/>
            <person name="Henrissat B."/>
            <person name="Morin E."/>
            <person name="Kohler A."/>
            <person name="Barry K."/>
            <person name="LaButti K."/>
            <person name="Morin E."/>
            <person name="Salamov A."/>
            <person name="Lipzen A."/>
            <person name="Mereny Z."/>
            <person name="Hegedus B."/>
            <person name="Baldrian P."/>
            <person name="Stursova M."/>
            <person name="Weitz H."/>
            <person name="Taylor A."/>
            <person name="Grigoriev I.V."/>
            <person name="Nagy L.G."/>
            <person name="Martin F."/>
            <person name="Kauserud H."/>
        </authorList>
    </citation>
    <scope>NUCLEOTIDE SEQUENCE</scope>
    <source>
        <strain evidence="1">CBHHK002</strain>
    </source>
</reference>
<evidence type="ECO:0000313" key="1">
    <source>
        <dbReference type="EMBL" id="KAJ7354303.1"/>
    </source>
</evidence>